<accession>A0AA38FGL4</accession>
<evidence type="ECO:0000313" key="3">
    <source>
        <dbReference type="Proteomes" id="UP000824469"/>
    </source>
</evidence>
<comment type="caution">
    <text evidence="2">The sequence shown here is derived from an EMBL/GenBank/DDBJ whole genome shotgun (WGS) entry which is preliminary data.</text>
</comment>
<keyword evidence="3" id="KW-1185">Reference proteome</keyword>
<feature type="compositionally biased region" description="Basic and acidic residues" evidence="1">
    <location>
        <begin position="21"/>
        <end position="53"/>
    </location>
</feature>
<dbReference type="AlphaFoldDB" id="A0AA38FGL4"/>
<gene>
    <name evidence="2" type="ORF">KI387_013316</name>
</gene>
<reference evidence="2 3" key="1">
    <citation type="journal article" date="2021" name="Nat. Plants">
        <title>The Taxus genome provides insights into paclitaxel biosynthesis.</title>
        <authorList>
            <person name="Xiong X."/>
            <person name="Gou J."/>
            <person name="Liao Q."/>
            <person name="Li Y."/>
            <person name="Zhou Q."/>
            <person name="Bi G."/>
            <person name="Li C."/>
            <person name="Du R."/>
            <person name="Wang X."/>
            <person name="Sun T."/>
            <person name="Guo L."/>
            <person name="Liang H."/>
            <person name="Lu P."/>
            <person name="Wu Y."/>
            <person name="Zhang Z."/>
            <person name="Ro D.K."/>
            <person name="Shang Y."/>
            <person name="Huang S."/>
            <person name="Yan J."/>
        </authorList>
    </citation>
    <scope>NUCLEOTIDE SEQUENCE [LARGE SCALE GENOMIC DNA]</scope>
    <source>
        <strain evidence="2">Ta-2019</strain>
    </source>
</reference>
<evidence type="ECO:0000313" key="2">
    <source>
        <dbReference type="EMBL" id="KAH9301733.1"/>
    </source>
</evidence>
<proteinExistence type="predicted"/>
<name>A0AA38FGL4_TAXCH</name>
<feature type="region of interest" description="Disordered" evidence="1">
    <location>
        <begin position="1"/>
        <end position="53"/>
    </location>
</feature>
<dbReference type="Proteomes" id="UP000824469">
    <property type="component" value="Unassembled WGS sequence"/>
</dbReference>
<feature type="non-terminal residue" evidence="2">
    <location>
        <position position="135"/>
    </location>
</feature>
<feature type="compositionally biased region" description="Polar residues" evidence="1">
    <location>
        <begin position="121"/>
        <end position="135"/>
    </location>
</feature>
<sequence length="135" mass="14989">RPLEQLGHLGANWPKAARQSAEQRDSRDRGHEGRGKPVRAEGEENRLTAERHRQLGREDDIWDEKLTFARIWEGREGCKGRFEALRVRKPISGGSEELVPSSLGTVGPKEREGRKPAGSAETGNFSTGTFGTKGR</sequence>
<feature type="non-terminal residue" evidence="2">
    <location>
        <position position="1"/>
    </location>
</feature>
<organism evidence="2 3">
    <name type="scientific">Taxus chinensis</name>
    <name type="common">Chinese yew</name>
    <name type="synonym">Taxus wallichiana var. chinensis</name>
    <dbReference type="NCBI Taxonomy" id="29808"/>
    <lineage>
        <taxon>Eukaryota</taxon>
        <taxon>Viridiplantae</taxon>
        <taxon>Streptophyta</taxon>
        <taxon>Embryophyta</taxon>
        <taxon>Tracheophyta</taxon>
        <taxon>Spermatophyta</taxon>
        <taxon>Pinopsida</taxon>
        <taxon>Pinidae</taxon>
        <taxon>Conifers II</taxon>
        <taxon>Cupressales</taxon>
        <taxon>Taxaceae</taxon>
        <taxon>Taxus</taxon>
    </lineage>
</organism>
<evidence type="ECO:0000256" key="1">
    <source>
        <dbReference type="SAM" id="MobiDB-lite"/>
    </source>
</evidence>
<feature type="region of interest" description="Disordered" evidence="1">
    <location>
        <begin position="90"/>
        <end position="135"/>
    </location>
</feature>
<protein>
    <submittedName>
        <fullName evidence="2">Uncharacterized protein</fullName>
    </submittedName>
</protein>
<dbReference type="EMBL" id="JAHRHJ020000009">
    <property type="protein sequence ID" value="KAH9301733.1"/>
    <property type="molecule type" value="Genomic_DNA"/>
</dbReference>